<proteinExistence type="predicted"/>
<accession>A0ABZ0CNG1</accession>
<evidence type="ECO:0000313" key="1">
    <source>
        <dbReference type="EMBL" id="WOB06512.1"/>
    </source>
</evidence>
<sequence>MQPRHHPHFRRLCIEMLGRLGAKESKLTWYELQLDTRIGPLLLNPLDGWLAARFDDIQRAAALLNPGGNWTSRLNPHSGKWNFHFDDTVTPEIAVEFIERNIRQVLPA</sequence>
<dbReference type="EMBL" id="CP136336">
    <property type="protein sequence ID" value="WOB06512.1"/>
    <property type="molecule type" value="Genomic_DNA"/>
</dbReference>
<reference evidence="1 2" key="1">
    <citation type="submission" date="2023-10" db="EMBL/GenBank/DDBJ databases">
        <title>Bacteria for the degradation of biodegradable plastic PBAT(Polybutylene adipate terephthalate).</title>
        <authorList>
            <person name="Weon H.-Y."/>
            <person name="Yeon J."/>
        </authorList>
    </citation>
    <scope>NUCLEOTIDE SEQUENCE [LARGE SCALE GENOMIC DNA]</scope>
    <source>
        <strain evidence="1 2">SBD 7-3</strain>
    </source>
</reference>
<organism evidence="1 2">
    <name type="scientific">Piscinibacter gummiphilus</name>
    <dbReference type="NCBI Taxonomy" id="946333"/>
    <lineage>
        <taxon>Bacteria</taxon>
        <taxon>Pseudomonadati</taxon>
        <taxon>Pseudomonadota</taxon>
        <taxon>Betaproteobacteria</taxon>
        <taxon>Burkholderiales</taxon>
        <taxon>Sphaerotilaceae</taxon>
        <taxon>Piscinibacter</taxon>
    </lineage>
</organism>
<dbReference type="Proteomes" id="UP001303946">
    <property type="component" value="Chromosome"/>
</dbReference>
<name>A0ABZ0CNG1_9BURK</name>
<keyword evidence="2" id="KW-1185">Reference proteome</keyword>
<protein>
    <submittedName>
        <fullName evidence="1">Uncharacterized protein</fullName>
    </submittedName>
</protein>
<gene>
    <name evidence="1" type="ORF">RXV79_16440</name>
</gene>
<dbReference type="RefSeq" id="WP_316698986.1">
    <property type="nucleotide sequence ID" value="NZ_CP136336.1"/>
</dbReference>
<evidence type="ECO:0000313" key="2">
    <source>
        <dbReference type="Proteomes" id="UP001303946"/>
    </source>
</evidence>